<accession>A0A2T0MIM7</accession>
<evidence type="ECO:0000313" key="3">
    <source>
        <dbReference type="EMBL" id="PRX57405.1"/>
    </source>
</evidence>
<comment type="caution">
    <text evidence="3">The sequence shown here is derived from an EMBL/GenBank/DDBJ whole genome shotgun (WGS) entry which is preliminary data.</text>
</comment>
<sequence>MKYLILNLFIMSTLSISAQHWVDTVLYPFQSKHVQLPSGKMHYVDEGKGDVLLFVHGTPTWSFLYRDFVKELSESYRCIAIDHLGFGLSEKPAGFEGTPQNHSENLAAFITALNLKDITLVVHDFGGSIGLGAALQQPDRIKNVVLFNSWLWSTKEDPMAQEIDGLLNSEAGQQYYLEQNYSVQVLLKQAFIDPSKLTDEVHQQYLSPFPDSESRKALLTIGKGFVGASDWYQSLWEKLDILEDKKWLILWGTKDPFLNTSYLDKWKSKLPTAKIKEFDSGHFVQEEKTAEAIVAMKRFLD</sequence>
<dbReference type="OrthoDB" id="9799612at2"/>
<dbReference type="Proteomes" id="UP000237640">
    <property type="component" value="Unassembled WGS sequence"/>
</dbReference>
<feature type="domain" description="AB hydrolase-1" evidence="2">
    <location>
        <begin position="51"/>
        <end position="288"/>
    </location>
</feature>
<feature type="chain" id="PRO_5015530736" evidence="1">
    <location>
        <begin position="19"/>
        <end position="301"/>
    </location>
</feature>
<dbReference type="AlphaFoldDB" id="A0A2T0MIM7"/>
<dbReference type="InterPro" id="IPR000073">
    <property type="entry name" value="AB_hydrolase_1"/>
</dbReference>
<evidence type="ECO:0000259" key="2">
    <source>
        <dbReference type="Pfam" id="PF00561"/>
    </source>
</evidence>
<evidence type="ECO:0000313" key="4">
    <source>
        <dbReference type="Proteomes" id="UP000237640"/>
    </source>
</evidence>
<dbReference type="EMBL" id="PVYX01000001">
    <property type="protein sequence ID" value="PRX57405.1"/>
    <property type="molecule type" value="Genomic_DNA"/>
</dbReference>
<proteinExistence type="predicted"/>
<dbReference type="Pfam" id="PF00561">
    <property type="entry name" value="Abhydrolase_1"/>
    <property type="match status" value="1"/>
</dbReference>
<evidence type="ECO:0000256" key="1">
    <source>
        <dbReference type="SAM" id="SignalP"/>
    </source>
</evidence>
<protein>
    <submittedName>
        <fullName evidence="3">Haloalkane dehalogenase</fullName>
    </submittedName>
</protein>
<dbReference type="PANTHER" id="PTHR46438">
    <property type="entry name" value="ALPHA/BETA-HYDROLASES SUPERFAMILY PROTEIN"/>
    <property type="match status" value="1"/>
</dbReference>
<reference evidence="3 4" key="1">
    <citation type="submission" date="2018-03" db="EMBL/GenBank/DDBJ databases">
        <title>Genomic Encyclopedia of Archaeal and Bacterial Type Strains, Phase II (KMG-II): from individual species to whole genera.</title>
        <authorList>
            <person name="Goeker M."/>
        </authorList>
    </citation>
    <scope>NUCLEOTIDE SEQUENCE [LARGE SCALE GENOMIC DNA]</scope>
    <source>
        <strain evidence="3 4">DSM 25027</strain>
    </source>
</reference>
<dbReference type="PRINTS" id="PR00111">
    <property type="entry name" value="ABHYDROLASE"/>
</dbReference>
<keyword evidence="1" id="KW-0732">Signal</keyword>
<name>A0A2T0MIM7_9FLAO</name>
<feature type="signal peptide" evidence="1">
    <location>
        <begin position="1"/>
        <end position="18"/>
    </location>
</feature>
<organism evidence="3 4">
    <name type="scientific">Flagellimonas meridianipacifica</name>
    <dbReference type="NCBI Taxonomy" id="1080225"/>
    <lineage>
        <taxon>Bacteria</taxon>
        <taxon>Pseudomonadati</taxon>
        <taxon>Bacteroidota</taxon>
        <taxon>Flavobacteriia</taxon>
        <taxon>Flavobacteriales</taxon>
        <taxon>Flavobacteriaceae</taxon>
        <taxon>Flagellimonas</taxon>
    </lineage>
</organism>
<dbReference type="Gene3D" id="3.40.50.1820">
    <property type="entry name" value="alpha/beta hydrolase"/>
    <property type="match status" value="1"/>
</dbReference>
<dbReference type="PANTHER" id="PTHR46438:SF11">
    <property type="entry name" value="LIPASE-RELATED"/>
    <property type="match status" value="1"/>
</dbReference>
<dbReference type="InterPro" id="IPR029058">
    <property type="entry name" value="AB_hydrolase_fold"/>
</dbReference>
<keyword evidence="4" id="KW-1185">Reference proteome</keyword>
<dbReference type="SUPFAM" id="SSF53474">
    <property type="entry name" value="alpha/beta-Hydrolases"/>
    <property type="match status" value="1"/>
</dbReference>
<gene>
    <name evidence="3" type="ORF">CLV81_1409</name>
</gene>